<evidence type="ECO:0000256" key="2">
    <source>
        <dbReference type="ARBA" id="ARBA00022723"/>
    </source>
</evidence>
<protein>
    <submittedName>
        <fullName evidence="7">Cupin</fullName>
    </submittedName>
</protein>
<dbReference type="Pfam" id="PF08007">
    <property type="entry name" value="JmjC_2"/>
    <property type="match status" value="1"/>
</dbReference>
<dbReference type="PROSITE" id="PS51184">
    <property type="entry name" value="JMJC"/>
    <property type="match status" value="1"/>
</dbReference>
<evidence type="ECO:0000313" key="8">
    <source>
        <dbReference type="Proteomes" id="UP000253940"/>
    </source>
</evidence>
<dbReference type="Gene3D" id="3.40.366.30">
    <property type="entry name" value="50S ribosomal protein L16 arginine hydroxylase, Chain A, Domain 2"/>
    <property type="match status" value="1"/>
</dbReference>
<name>A0A345P4J1_9GAMM</name>
<dbReference type="InterPro" id="IPR003347">
    <property type="entry name" value="JmjC_dom"/>
</dbReference>
<dbReference type="KEGG" id="mbah:HYN46_04660"/>
<keyword evidence="5" id="KW-0408">Iron</keyword>
<dbReference type="InterPro" id="IPR039994">
    <property type="entry name" value="NO66-like"/>
</dbReference>
<dbReference type="SUPFAM" id="SSF51197">
    <property type="entry name" value="Clavaminate synthase-like"/>
    <property type="match status" value="1"/>
</dbReference>
<proteinExistence type="predicted"/>
<evidence type="ECO:0000256" key="1">
    <source>
        <dbReference type="ARBA" id="ARBA00001954"/>
    </source>
</evidence>
<keyword evidence="3" id="KW-0223">Dioxygenase</keyword>
<dbReference type="InterPro" id="IPR046799">
    <property type="entry name" value="ROXA-like_wH"/>
</dbReference>
<feature type="domain" description="JmjC" evidence="6">
    <location>
        <begin position="97"/>
        <end position="226"/>
    </location>
</feature>
<dbReference type="PANTHER" id="PTHR13096">
    <property type="entry name" value="MINA53 MYC INDUCED NUCLEAR ANTIGEN"/>
    <property type="match status" value="1"/>
</dbReference>
<keyword evidence="4" id="KW-0560">Oxidoreductase</keyword>
<evidence type="ECO:0000313" key="7">
    <source>
        <dbReference type="EMBL" id="AXI02200.1"/>
    </source>
</evidence>
<dbReference type="GO" id="GO:0046872">
    <property type="term" value="F:metal ion binding"/>
    <property type="evidence" value="ECO:0007669"/>
    <property type="project" value="UniProtKB-KW"/>
</dbReference>
<dbReference type="SMART" id="SM00558">
    <property type="entry name" value="JmjC"/>
    <property type="match status" value="1"/>
</dbReference>
<gene>
    <name evidence="7" type="ORF">HYN46_04660</name>
</gene>
<dbReference type="EMBL" id="CP031222">
    <property type="protein sequence ID" value="AXI02200.1"/>
    <property type="molecule type" value="Genomic_DNA"/>
</dbReference>
<comment type="cofactor">
    <cofactor evidence="1">
        <name>Fe(2+)</name>
        <dbReference type="ChEBI" id="CHEBI:29033"/>
    </cofactor>
</comment>
<dbReference type="Pfam" id="PF20514">
    <property type="entry name" value="WHD_ROXA"/>
    <property type="match status" value="1"/>
</dbReference>
<dbReference type="OrthoDB" id="9764016at2"/>
<evidence type="ECO:0000259" key="6">
    <source>
        <dbReference type="PROSITE" id="PS51184"/>
    </source>
</evidence>
<dbReference type="GO" id="GO:0016706">
    <property type="term" value="F:2-oxoglutarate-dependent dioxygenase activity"/>
    <property type="evidence" value="ECO:0007669"/>
    <property type="project" value="TreeGrafter"/>
</dbReference>
<evidence type="ECO:0000256" key="5">
    <source>
        <dbReference type="ARBA" id="ARBA00023004"/>
    </source>
</evidence>
<organism evidence="7 8">
    <name type="scientific">Aquirhabdus parva</name>
    <dbReference type="NCBI Taxonomy" id="2283318"/>
    <lineage>
        <taxon>Bacteria</taxon>
        <taxon>Pseudomonadati</taxon>
        <taxon>Pseudomonadota</taxon>
        <taxon>Gammaproteobacteria</taxon>
        <taxon>Moraxellales</taxon>
        <taxon>Moraxellaceae</taxon>
        <taxon>Aquirhabdus</taxon>
    </lineage>
</organism>
<dbReference type="AlphaFoldDB" id="A0A345P4J1"/>
<dbReference type="Proteomes" id="UP000253940">
    <property type="component" value="Chromosome"/>
</dbReference>
<evidence type="ECO:0000256" key="4">
    <source>
        <dbReference type="ARBA" id="ARBA00023002"/>
    </source>
</evidence>
<sequence>MTHILGNISIDTFLTEYWQKKPLLIKNGMPQIAGLLEPEDIKELALEEEVQARLLMQNPKNAEQWRVKKSPFVANDLKKLPPLHTLLVQAVDHWSLDVANLWQAFDFIPQWRRDDVMVSYAPAGGSVGRHFDQYDVFLVQGYGSRRWQLGQWCDNQTALVPDQPLRLLPEMQDVFFDEVLEVGDVLYVPPKLAHYGVAVGECLTYSFGFRMPNAAQLLERVVDHVIGDSELQAPLQDYRTKAYSAGLISSDELEALRLKLIESLKETLQDSESFTQAILPLLSESRDPDNLPEGFGIAKSELKQALQSGATLQREPAGRLIYLQQSASLEFWWNGEEIEVPNAQQGIAQKFADGLVLDQSNVTIDDYEFLTDWIGEGRIILNEME</sequence>
<reference evidence="7 8" key="1">
    <citation type="submission" date="2018-07" db="EMBL/GenBank/DDBJ databases">
        <title>Genome sequencing of Moraxellaceae gen. HYN0046.</title>
        <authorList>
            <person name="Kim M."/>
            <person name="Yi H."/>
        </authorList>
    </citation>
    <scope>NUCLEOTIDE SEQUENCE [LARGE SCALE GENOMIC DNA]</scope>
    <source>
        <strain evidence="7 8">HYN0046</strain>
    </source>
</reference>
<dbReference type="RefSeq" id="WP_114898310.1">
    <property type="nucleotide sequence ID" value="NZ_CP031222.1"/>
</dbReference>
<dbReference type="Gene3D" id="2.60.120.650">
    <property type="entry name" value="Cupin"/>
    <property type="match status" value="1"/>
</dbReference>
<keyword evidence="8" id="KW-1185">Reference proteome</keyword>
<dbReference type="PANTHER" id="PTHR13096:SF8">
    <property type="entry name" value="RIBOSOMAL OXYGENASE 1"/>
    <property type="match status" value="1"/>
</dbReference>
<evidence type="ECO:0000256" key="3">
    <source>
        <dbReference type="ARBA" id="ARBA00022964"/>
    </source>
</evidence>
<accession>A0A345P4J1</accession>
<keyword evidence="2" id="KW-0479">Metal-binding</keyword>